<dbReference type="SMART" id="SM00357">
    <property type="entry name" value="CSP"/>
    <property type="match status" value="1"/>
</dbReference>
<keyword evidence="4" id="KW-1185">Reference proteome</keyword>
<dbReference type="InterPro" id="IPR011129">
    <property type="entry name" value="CSD"/>
</dbReference>
<evidence type="ECO:0000259" key="2">
    <source>
        <dbReference type="PROSITE" id="PS51857"/>
    </source>
</evidence>
<sequence length="150" mass="17065">MARSNETFNKKEKEKKRLKKQLEKKEKTAERKNNSSKGKSLEDMMAYIDENGNITTTRPTNNVPKVISAKDIVIGVPRQTAEEDEPLKKGEIIFFNSSKGYGFIKSLTMDENIFFHVNNLEFQAKEHDKVTFLVEKGPKGLTAVNIVKAD</sequence>
<dbReference type="InterPro" id="IPR012340">
    <property type="entry name" value="NA-bd_OB-fold"/>
</dbReference>
<dbReference type="CDD" id="cd04458">
    <property type="entry name" value="CSP_CDS"/>
    <property type="match status" value="1"/>
</dbReference>
<organism evidence="3 4">
    <name type="scientific">Mucilaginibacter defluvii</name>
    <dbReference type="NCBI Taxonomy" id="1196019"/>
    <lineage>
        <taxon>Bacteria</taxon>
        <taxon>Pseudomonadati</taxon>
        <taxon>Bacteroidota</taxon>
        <taxon>Sphingobacteriia</taxon>
        <taxon>Sphingobacteriales</taxon>
        <taxon>Sphingobacteriaceae</taxon>
        <taxon>Mucilaginibacter</taxon>
    </lineage>
</organism>
<protein>
    <submittedName>
        <fullName evidence="3">Cold shock domain-containing protein</fullName>
    </submittedName>
</protein>
<gene>
    <name evidence="3" type="ORF">GCM10023313_23270</name>
</gene>
<feature type="compositionally biased region" description="Basic and acidic residues" evidence="1">
    <location>
        <begin position="20"/>
        <end position="33"/>
    </location>
</feature>
<dbReference type="Proteomes" id="UP001501436">
    <property type="component" value="Unassembled WGS sequence"/>
</dbReference>
<feature type="domain" description="CSD" evidence="2">
    <location>
        <begin position="87"/>
        <end position="148"/>
    </location>
</feature>
<name>A0ABP9FWC4_9SPHI</name>
<evidence type="ECO:0000313" key="4">
    <source>
        <dbReference type="Proteomes" id="UP001501436"/>
    </source>
</evidence>
<comment type="caution">
    <text evidence="3">The sequence shown here is derived from an EMBL/GenBank/DDBJ whole genome shotgun (WGS) entry which is preliminary data.</text>
</comment>
<dbReference type="EMBL" id="BAABJI010000002">
    <property type="protein sequence ID" value="GAA4918966.1"/>
    <property type="molecule type" value="Genomic_DNA"/>
</dbReference>
<dbReference type="Pfam" id="PF00313">
    <property type="entry name" value="CSD"/>
    <property type="match status" value="1"/>
</dbReference>
<dbReference type="SUPFAM" id="SSF50249">
    <property type="entry name" value="Nucleic acid-binding proteins"/>
    <property type="match status" value="1"/>
</dbReference>
<feature type="region of interest" description="Disordered" evidence="1">
    <location>
        <begin position="1"/>
        <end position="42"/>
    </location>
</feature>
<accession>A0ABP9FWC4</accession>
<dbReference type="Gene3D" id="2.40.50.140">
    <property type="entry name" value="Nucleic acid-binding proteins"/>
    <property type="match status" value="1"/>
</dbReference>
<evidence type="ECO:0000256" key="1">
    <source>
        <dbReference type="SAM" id="MobiDB-lite"/>
    </source>
</evidence>
<dbReference type="RefSeq" id="WP_345331371.1">
    <property type="nucleotide sequence ID" value="NZ_BAABJI010000002.1"/>
</dbReference>
<reference evidence="4" key="1">
    <citation type="journal article" date="2019" name="Int. J. Syst. Evol. Microbiol.">
        <title>The Global Catalogue of Microorganisms (GCM) 10K type strain sequencing project: providing services to taxonomists for standard genome sequencing and annotation.</title>
        <authorList>
            <consortium name="The Broad Institute Genomics Platform"/>
            <consortium name="The Broad Institute Genome Sequencing Center for Infectious Disease"/>
            <person name="Wu L."/>
            <person name="Ma J."/>
        </authorList>
    </citation>
    <scope>NUCLEOTIDE SEQUENCE [LARGE SCALE GENOMIC DNA]</scope>
    <source>
        <strain evidence="4">JCM 18283</strain>
    </source>
</reference>
<evidence type="ECO:0000313" key="3">
    <source>
        <dbReference type="EMBL" id="GAA4918966.1"/>
    </source>
</evidence>
<dbReference type="InterPro" id="IPR002059">
    <property type="entry name" value="CSP_DNA-bd"/>
</dbReference>
<dbReference type="PROSITE" id="PS51857">
    <property type="entry name" value="CSD_2"/>
    <property type="match status" value="1"/>
</dbReference>
<proteinExistence type="predicted"/>